<accession>A0A5D3JH15</accession>
<proteinExistence type="predicted"/>
<dbReference type="RefSeq" id="WP_148869111.1">
    <property type="nucleotide sequence ID" value="NZ_CAWOYW010000053.1"/>
</dbReference>
<dbReference type="Proteomes" id="UP000322977">
    <property type="component" value="Unassembled WGS sequence"/>
</dbReference>
<gene>
    <name evidence="1" type="ORF">FXN67_31535</name>
</gene>
<comment type="caution">
    <text evidence="1">The sequence shown here is derived from an EMBL/GenBank/DDBJ whole genome shotgun (WGS) entry which is preliminary data.</text>
</comment>
<reference evidence="1 2" key="1">
    <citation type="submission" date="2019-08" db="EMBL/GenBank/DDBJ databases">
        <title>Phenotypic and genetic characterization of extended-spectrum b-lactamase-producing hypermucoviscous Klebsiella pneumoniae from Chile.</title>
        <authorList>
            <person name="Morales-Leon F."/>
            <person name="Caro C."/>
            <person name="Opazo-Capurro A."/>
            <person name="Lincopan N."/>
            <person name="Dominguez-Yevenes M."/>
            <person name="Lima C."/>
            <person name="Bello-Toledo H."/>
            <person name="Gonzalez-Rocha G."/>
        </authorList>
    </citation>
    <scope>NUCLEOTIDE SEQUENCE [LARGE SCALE GENOMIC DNA]</scope>
    <source>
        <strain evidence="1 2">UCO-494</strain>
    </source>
</reference>
<name>A0A5D3JH15_KLEPN</name>
<organism evidence="1 2">
    <name type="scientific">Klebsiella pneumoniae</name>
    <dbReference type="NCBI Taxonomy" id="573"/>
    <lineage>
        <taxon>Bacteria</taxon>
        <taxon>Pseudomonadati</taxon>
        <taxon>Pseudomonadota</taxon>
        <taxon>Gammaproteobacteria</taxon>
        <taxon>Enterobacterales</taxon>
        <taxon>Enterobacteriaceae</taxon>
        <taxon>Klebsiella/Raoultella group</taxon>
        <taxon>Klebsiella</taxon>
        <taxon>Klebsiella pneumoniae complex</taxon>
    </lineage>
</organism>
<sequence>MTAEIIVKNPVACALAADSAMTMTGGNSGTVKIFNNAEKIYQLSKHYPVGLMVYNNADFCGTPWELSIRSFRKLHGHEEHSTIRDYLNSFLSFLNSTYNITSIAKREAKLKEMFRRYLKLNYDDLSQKTLHVALPESDEEALNIIHQRLANFYASENEFLERNPFFEGFDESDVINAREFVINNYLQIALDIFPNNGDLPDHLKTQLINFFTFIICKENVTSLYSGLVFAGFGSDEYYASIITIQIYGSFNNKVMYKIIHGKCSKSDPDNSVIIPFASEDEVFTFVRGFNNSIINFMGNTVSQLSNVILENLRERGVNDEISEQKLISLKDDIIDRVQRYCDENFTQKVTNMLTSLSKKDLSYMAESLVNLSAFKLKISDSYETVGGPIDVAIISKTDGFVWIKRKLYFDKNLNNN</sequence>
<evidence type="ECO:0000313" key="2">
    <source>
        <dbReference type="Proteomes" id="UP000322977"/>
    </source>
</evidence>
<dbReference type="EMBL" id="VSSY01000148">
    <property type="protein sequence ID" value="TYL69290.1"/>
    <property type="molecule type" value="Genomic_DNA"/>
</dbReference>
<evidence type="ECO:0000313" key="1">
    <source>
        <dbReference type="EMBL" id="TYL69290.1"/>
    </source>
</evidence>
<dbReference type="AlphaFoldDB" id="A0A5D3JH15"/>
<protein>
    <submittedName>
        <fullName evidence="1">Uncharacterized protein</fullName>
    </submittedName>
</protein>